<reference evidence="5 6" key="1">
    <citation type="submission" date="2019-03" db="EMBL/GenBank/DDBJ databases">
        <title>First draft genome of Liparis tanakae, snailfish: a comprehensive survey of snailfish specific genes.</title>
        <authorList>
            <person name="Kim W."/>
            <person name="Song I."/>
            <person name="Jeong J.-H."/>
            <person name="Kim D."/>
            <person name="Kim S."/>
            <person name="Ryu S."/>
            <person name="Song J.Y."/>
            <person name="Lee S.K."/>
        </authorList>
    </citation>
    <scope>NUCLEOTIDE SEQUENCE [LARGE SCALE GENOMIC DNA]</scope>
    <source>
        <tissue evidence="5">Muscle</tissue>
    </source>
</reference>
<sequence length="1638" mass="175829">MLKLASQENKNHSIGLKALALLEQSKMAEEEDTREVLFPDWEGTDKTGLTIEHSGGEIFVKEVKGESPAARTGQVYEGDQIVGATVYFDNMSSEETADLLKTLNRHKVGLKLQNKDKSPYCSPMSTPCRSPISTLTWEGKTRLGSSSPDIILSGEDEDYKRIYSKKIKPRLKSEDLAEGVDVRTERHSSTSTDGSTVTTITRRITTYTVDMPGGISEQLELSSPEFKGLRHESGDGSPRIQISQGNSSGKVGAEGVFESSNVSYTGPHVSSTKTGWGSGEVQVSTTSREVEGSRFQGPSFGVTEGKGQRGFEISRGSGEQGDRRIQMSGTSMTLRDSTNTGGEHITIGGLRGADVTSTGENGGSIGLSLPGKSLQIVTSSMDKTQAGSIDTSLGERTKMKVSETTISHPQAKGSDIRLGGPAIQVANVSKGYSLTPGNISMAGDDVNIEGSKLKGEVDFKAPEIHSSIQTKVPMSDIKYKMSEVTQSKVEGPEGGFEIPGIKIPSFGFTGPKIEAQDVDMKLTKPEIDFKAPEVDIKASKGKFESPDIDVQTPKVNIDLERAKGDFNHSKITMPSIGLKGQKREDDLDLSKPKIKGDITAPEVDMTCPQVDIETPKGGFEMPKIKMPTFKIKDPEMVGQDIDRNIGVKAPEVNIDVPGVGTKGLNAKVKGDKFNMPTITGPKTTMPNVDFNLKGPNLKGEVSAPKIEGDIKTVDVDIEVPEVNIGGPKSGFETPKMKMPSFNIKGQKGDGPERDFNTPKAKFDVKMPKVDINAPAIDVQGTDVPEFDIDVPTGGFEMPKIKMPSFGFKDPTDVDRNLPKGDIDVKVPNVNIKGSGLDVEGPDAKLKGPKIQLQSVSGPKQPEWDVSLKGPKIKGDFDVSAPKFKGDIKASKVDIGGQSVSKIKGDITTPEVDIKGTQLDSERHKIGFEMPKIKMPSFGLKSPHVEGPEVDINLPKADINTPDLDIKGPDFDIEGPSGKIREPKSNMPSISGTTLSMPNVDLQLKSDVDMSVPKIKGGIKTPEVDIQGPQVDIEGHKGGFEMPKIKIPSFGIKGSKLKGPEVDVNLPKGNIDVKVPDANIKVPDFDVEGPDVKLKGPKFQLTSGSGPKLPEWDVSLKGPKMKGDFNVSAPKIEGDIKAPKVEIEGPDVDIEGHKGGFKMPKFTMPSFGLKGQNIEGPDVDVSLPKADIDINAPDMDIKGPDFDIDSTSGKFRGPKFNMPSSAGAKLSMPHVDFNLKGPKMKGDVDMSVPKIKGGMKTPEVDIQGPQVDIEGHKGGFEMPKIKMPSFGFKGPQLEGPEVDVNLTKGNIDVKVPDVNIKGPDIDVEGPDVKLKGSKFQLPSISGPKLPEWDVSLKGPKMKGDFDVSAPKIEGPKLPEWDVSLKGPKMKGDFDVSASKIEGDIKAPKVDIERPDVDIEGHKGGFKMPKFNMPSFGLKGPKIEGPDIDVSLPKADIDINAPDLDIKGPDFDIESPSGPKLEGPDVDINLPKGNIDVKVPDVNIERPDFDVEGPDVKLKGTKFQLPSISVPKLPEWDVSLKGPKVKGDFDVSVPKIEGDIKAPKVDIGGPDVDIEGHKGGIKMPKFHMPSFGIKGPNIEGPDVDVSLPKADIDINAPGLDIRGPDFDIESPSVPAVVFITQKVP</sequence>
<proteinExistence type="predicted"/>
<dbReference type="GO" id="GO:0005634">
    <property type="term" value="C:nucleus"/>
    <property type="evidence" value="ECO:0007669"/>
    <property type="project" value="UniProtKB-SubCell"/>
</dbReference>
<feature type="region of interest" description="Disordered" evidence="3">
    <location>
        <begin position="725"/>
        <end position="753"/>
    </location>
</feature>
<evidence type="ECO:0000259" key="4">
    <source>
        <dbReference type="PROSITE" id="PS50106"/>
    </source>
</evidence>
<evidence type="ECO:0000256" key="1">
    <source>
        <dbReference type="ARBA" id="ARBA00004123"/>
    </source>
</evidence>
<dbReference type="OrthoDB" id="447516at2759"/>
<dbReference type="PROSITE" id="PS50106">
    <property type="entry name" value="PDZ"/>
    <property type="match status" value="1"/>
</dbReference>
<accession>A0A4Z2IVM4</accession>
<dbReference type="InterPro" id="IPR001478">
    <property type="entry name" value="PDZ"/>
</dbReference>
<feature type="compositionally biased region" description="Basic and acidic residues" evidence="3">
    <location>
        <begin position="176"/>
        <end position="188"/>
    </location>
</feature>
<comment type="caution">
    <text evidence="5">The sequence shown here is derived from an EMBL/GenBank/DDBJ whole genome shotgun (WGS) entry which is preliminary data.</text>
</comment>
<evidence type="ECO:0000313" key="5">
    <source>
        <dbReference type="EMBL" id="TNN81936.1"/>
    </source>
</evidence>
<evidence type="ECO:0000256" key="3">
    <source>
        <dbReference type="SAM" id="MobiDB-lite"/>
    </source>
</evidence>
<evidence type="ECO:0000313" key="6">
    <source>
        <dbReference type="Proteomes" id="UP000314294"/>
    </source>
</evidence>
<dbReference type="PANTHER" id="PTHR23348:SF41">
    <property type="entry name" value="NEUROBLAST DIFFERENTIATION-ASSOCIATED PROTEIN AHNAK"/>
    <property type="match status" value="1"/>
</dbReference>
<dbReference type="SUPFAM" id="SSF50156">
    <property type="entry name" value="PDZ domain-like"/>
    <property type="match status" value="1"/>
</dbReference>
<dbReference type="InterPro" id="IPR036034">
    <property type="entry name" value="PDZ_sf"/>
</dbReference>
<keyword evidence="6" id="KW-1185">Reference proteome</keyword>
<feature type="region of interest" description="Disordered" evidence="3">
    <location>
        <begin position="176"/>
        <end position="197"/>
    </location>
</feature>
<dbReference type="InterPro" id="IPR052082">
    <property type="entry name" value="Myelin_sheath_structural"/>
</dbReference>
<dbReference type="PANTHER" id="PTHR23348">
    <property type="entry name" value="PERIAXIN/AHNAK"/>
    <property type="match status" value="1"/>
</dbReference>
<feature type="region of interest" description="Disordered" evidence="3">
    <location>
        <begin position="286"/>
        <end position="354"/>
    </location>
</feature>
<feature type="compositionally biased region" description="Polar residues" evidence="3">
    <location>
        <begin position="985"/>
        <end position="994"/>
    </location>
</feature>
<name>A0A4Z2IVM4_9TELE</name>
<feature type="domain" description="PDZ" evidence="4">
    <location>
        <begin position="35"/>
        <end position="101"/>
    </location>
</feature>
<feature type="compositionally biased region" description="Polar residues" evidence="3">
    <location>
        <begin position="240"/>
        <end position="249"/>
    </location>
</feature>
<protein>
    <submittedName>
        <fullName evidence="5">Neuroblast differentiation-associated protein AHNAK</fullName>
    </submittedName>
</protein>
<feature type="compositionally biased region" description="Polar residues" evidence="3">
    <location>
        <begin position="327"/>
        <end position="341"/>
    </location>
</feature>
<gene>
    <name evidence="5" type="primary">AHNAK_10</name>
    <name evidence="5" type="ORF">EYF80_007844</name>
</gene>
<feature type="region of interest" description="Disordered" evidence="3">
    <location>
        <begin position="227"/>
        <end position="252"/>
    </location>
</feature>
<evidence type="ECO:0000256" key="2">
    <source>
        <dbReference type="ARBA" id="ARBA00023242"/>
    </source>
</evidence>
<dbReference type="GO" id="GO:0043484">
    <property type="term" value="P:regulation of RNA splicing"/>
    <property type="evidence" value="ECO:0007669"/>
    <property type="project" value="TreeGrafter"/>
</dbReference>
<organism evidence="5 6">
    <name type="scientific">Liparis tanakae</name>
    <name type="common">Tanaka's snailfish</name>
    <dbReference type="NCBI Taxonomy" id="230148"/>
    <lineage>
        <taxon>Eukaryota</taxon>
        <taxon>Metazoa</taxon>
        <taxon>Chordata</taxon>
        <taxon>Craniata</taxon>
        <taxon>Vertebrata</taxon>
        <taxon>Euteleostomi</taxon>
        <taxon>Actinopterygii</taxon>
        <taxon>Neopterygii</taxon>
        <taxon>Teleostei</taxon>
        <taxon>Neoteleostei</taxon>
        <taxon>Acanthomorphata</taxon>
        <taxon>Eupercaria</taxon>
        <taxon>Perciformes</taxon>
        <taxon>Cottioidei</taxon>
        <taxon>Cottales</taxon>
        <taxon>Liparidae</taxon>
        <taxon>Liparis</taxon>
    </lineage>
</organism>
<comment type="subcellular location">
    <subcellularLocation>
        <location evidence="1">Nucleus</location>
    </subcellularLocation>
</comment>
<dbReference type="Proteomes" id="UP000314294">
    <property type="component" value="Unassembled WGS sequence"/>
</dbReference>
<keyword evidence="2" id="KW-0539">Nucleus</keyword>
<dbReference type="EMBL" id="SRLO01000043">
    <property type="protein sequence ID" value="TNN81936.1"/>
    <property type="molecule type" value="Genomic_DNA"/>
</dbReference>
<dbReference type="Gene3D" id="2.30.42.10">
    <property type="match status" value="1"/>
</dbReference>
<dbReference type="GO" id="GO:0043034">
    <property type="term" value="C:costamere"/>
    <property type="evidence" value="ECO:0007669"/>
    <property type="project" value="TreeGrafter"/>
</dbReference>
<feature type="region of interest" description="Disordered" evidence="3">
    <location>
        <begin position="975"/>
        <end position="994"/>
    </location>
</feature>